<accession>A0ABR1F042</accession>
<proteinExistence type="predicted"/>
<gene>
    <name evidence="2" type="ORF">BZA70DRAFT_284115</name>
</gene>
<name>A0ABR1F042_9ASCO</name>
<evidence type="ECO:0000313" key="2">
    <source>
        <dbReference type="EMBL" id="KAK7203205.1"/>
    </source>
</evidence>
<evidence type="ECO:0000313" key="3">
    <source>
        <dbReference type="Proteomes" id="UP001498771"/>
    </source>
</evidence>
<organism evidence="2 3">
    <name type="scientific">Myxozyma melibiosi</name>
    <dbReference type="NCBI Taxonomy" id="54550"/>
    <lineage>
        <taxon>Eukaryota</taxon>
        <taxon>Fungi</taxon>
        <taxon>Dikarya</taxon>
        <taxon>Ascomycota</taxon>
        <taxon>Saccharomycotina</taxon>
        <taxon>Lipomycetes</taxon>
        <taxon>Lipomycetales</taxon>
        <taxon>Lipomycetaceae</taxon>
        <taxon>Myxozyma</taxon>
    </lineage>
</organism>
<reference evidence="2 3" key="1">
    <citation type="submission" date="2024-03" db="EMBL/GenBank/DDBJ databases">
        <title>Genome-scale model development and genomic sequencing of the oleaginous clade Lipomyces.</title>
        <authorList>
            <consortium name="Lawrence Berkeley National Laboratory"/>
            <person name="Czajka J.J."/>
            <person name="Han Y."/>
            <person name="Kim J."/>
            <person name="Mondo S.J."/>
            <person name="Hofstad B.A."/>
            <person name="Robles A."/>
            <person name="Haridas S."/>
            <person name="Riley R."/>
            <person name="LaButti K."/>
            <person name="Pangilinan J."/>
            <person name="Andreopoulos W."/>
            <person name="Lipzen A."/>
            <person name="Yan J."/>
            <person name="Wang M."/>
            <person name="Ng V."/>
            <person name="Grigoriev I.V."/>
            <person name="Spatafora J.W."/>
            <person name="Magnuson J.K."/>
            <person name="Baker S.E."/>
            <person name="Pomraning K.R."/>
        </authorList>
    </citation>
    <scope>NUCLEOTIDE SEQUENCE [LARGE SCALE GENOMIC DNA]</scope>
    <source>
        <strain evidence="2 3">Phaff 52-87</strain>
    </source>
</reference>
<sequence length="242" mass="28267">MHVFIFSSVILNINCFSLQLSSLDLCITISYRKIHMSPPPTTHLYRALQRSMLKVISRRRRGPLKHVARSLLRNMFRPPNNNTSAQSSRLPYSDSRFRNTLQFLDAAGRYTGLERNVLFSVLHVGWARYFEHRRVSRRRLNGDEANLAENKYADFDLTMQLLGESMDMYLPTTARDYLPISNTILGEEEIEIDEEQEIKIDEEVEMKIDEEENKIAATLARFREERRKALQESKDNPDITVL</sequence>
<evidence type="ECO:0000256" key="1">
    <source>
        <dbReference type="SAM" id="SignalP"/>
    </source>
</evidence>
<dbReference type="EMBL" id="JBBJBU010000013">
    <property type="protein sequence ID" value="KAK7203205.1"/>
    <property type="molecule type" value="Genomic_DNA"/>
</dbReference>
<comment type="caution">
    <text evidence="2">The sequence shown here is derived from an EMBL/GenBank/DDBJ whole genome shotgun (WGS) entry which is preliminary data.</text>
</comment>
<dbReference type="GeneID" id="90039063"/>
<dbReference type="Proteomes" id="UP001498771">
    <property type="component" value="Unassembled WGS sequence"/>
</dbReference>
<keyword evidence="1" id="KW-0732">Signal</keyword>
<feature type="signal peptide" evidence="1">
    <location>
        <begin position="1"/>
        <end position="15"/>
    </location>
</feature>
<protein>
    <submittedName>
        <fullName evidence="2">Uncharacterized protein</fullName>
    </submittedName>
</protein>
<dbReference type="RefSeq" id="XP_064766238.1">
    <property type="nucleotide sequence ID" value="XM_064913551.1"/>
</dbReference>
<keyword evidence="3" id="KW-1185">Reference proteome</keyword>
<feature type="chain" id="PRO_5045830135" evidence="1">
    <location>
        <begin position="16"/>
        <end position="242"/>
    </location>
</feature>